<evidence type="ECO:0000256" key="6">
    <source>
        <dbReference type="ARBA" id="ARBA00022692"/>
    </source>
</evidence>
<name>A0A4V6QDB9_9BACT</name>
<dbReference type="Pfam" id="PF03186">
    <property type="entry name" value="CobD_Cbib"/>
    <property type="match status" value="1"/>
</dbReference>
<organism evidence="10 11">
    <name type="scientific">Aminivibrio pyruvatiphilus</name>
    <dbReference type="NCBI Taxonomy" id="1005740"/>
    <lineage>
        <taxon>Bacteria</taxon>
        <taxon>Thermotogati</taxon>
        <taxon>Synergistota</taxon>
        <taxon>Synergistia</taxon>
        <taxon>Synergistales</taxon>
        <taxon>Aminobacteriaceae</taxon>
        <taxon>Aminivibrio</taxon>
    </lineage>
</organism>
<gene>
    <name evidence="9" type="primary">cobD</name>
    <name evidence="10" type="ORF">C8D99_102152</name>
</gene>
<dbReference type="GO" id="GO:0005886">
    <property type="term" value="C:plasma membrane"/>
    <property type="evidence" value="ECO:0007669"/>
    <property type="project" value="UniProtKB-SubCell"/>
</dbReference>
<evidence type="ECO:0000256" key="9">
    <source>
        <dbReference type="HAMAP-Rule" id="MF_00024"/>
    </source>
</evidence>
<comment type="caution">
    <text evidence="10">The sequence shown here is derived from an EMBL/GenBank/DDBJ whole genome shotgun (WGS) entry which is preliminary data.</text>
</comment>
<comment type="subcellular location">
    <subcellularLocation>
        <location evidence="1 9">Cell membrane</location>
        <topology evidence="1 9">Multi-pass membrane protein</topology>
    </subcellularLocation>
</comment>
<evidence type="ECO:0000256" key="4">
    <source>
        <dbReference type="ARBA" id="ARBA00022475"/>
    </source>
</evidence>
<protein>
    <recommendedName>
        <fullName evidence="9">Cobalamin biosynthesis protein CobD</fullName>
    </recommendedName>
</protein>
<dbReference type="Proteomes" id="UP000295066">
    <property type="component" value="Unassembled WGS sequence"/>
</dbReference>
<evidence type="ECO:0000313" key="10">
    <source>
        <dbReference type="EMBL" id="TDY63171.1"/>
    </source>
</evidence>
<accession>A0A4V6QDB9</accession>
<dbReference type="PANTHER" id="PTHR34308">
    <property type="entry name" value="COBALAMIN BIOSYNTHESIS PROTEIN CBIB"/>
    <property type="match status" value="1"/>
</dbReference>
<dbReference type="GO" id="GO:0048472">
    <property type="term" value="F:threonine-phosphate decarboxylase activity"/>
    <property type="evidence" value="ECO:0007669"/>
    <property type="project" value="InterPro"/>
</dbReference>
<evidence type="ECO:0000256" key="7">
    <source>
        <dbReference type="ARBA" id="ARBA00022989"/>
    </source>
</evidence>
<evidence type="ECO:0000313" key="11">
    <source>
        <dbReference type="Proteomes" id="UP000295066"/>
    </source>
</evidence>
<dbReference type="GO" id="GO:0009236">
    <property type="term" value="P:cobalamin biosynthetic process"/>
    <property type="evidence" value="ECO:0007669"/>
    <property type="project" value="UniProtKB-UniRule"/>
</dbReference>
<feature type="transmembrane region" description="Helical" evidence="9">
    <location>
        <begin position="48"/>
        <end position="65"/>
    </location>
</feature>
<keyword evidence="4 9" id="KW-1003">Cell membrane</keyword>
<dbReference type="InterPro" id="IPR004485">
    <property type="entry name" value="Cobalamin_biosynth_CobD/CbiB"/>
</dbReference>
<evidence type="ECO:0000256" key="1">
    <source>
        <dbReference type="ARBA" id="ARBA00004651"/>
    </source>
</evidence>
<keyword evidence="11" id="KW-1185">Reference proteome</keyword>
<dbReference type="NCBIfam" id="TIGR00380">
    <property type="entry name" value="cobal_cbiB"/>
    <property type="match status" value="1"/>
</dbReference>
<proteinExistence type="inferred from homology"/>
<keyword evidence="6 9" id="KW-0812">Transmembrane</keyword>
<dbReference type="HAMAP" id="MF_00024">
    <property type="entry name" value="CobD_CbiB"/>
    <property type="match status" value="1"/>
</dbReference>
<evidence type="ECO:0000256" key="2">
    <source>
        <dbReference type="ARBA" id="ARBA00004953"/>
    </source>
</evidence>
<comment type="caution">
    <text evidence="9">Lacks conserved residue(s) required for the propagation of feature annotation.</text>
</comment>
<dbReference type="OrthoDB" id="9811967at2"/>
<dbReference type="AlphaFoldDB" id="A0A4V6QDB9"/>
<dbReference type="UniPathway" id="UPA00148"/>
<keyword evidence="8 9" id="KW-0472">Membrane</keyword>
<comment type="pathway">
    <text evidence="2 9">Cofactor biosynthesis; adenosylcobalamin biosynthesis.</text>
</comment>
<comment type="function">
    <text evidence="9">Converts cobyric acid to cobinamide by the addition of aminopropanol on the F carboxylic group.</text>
</comment>
<comment type="similarity">
    <text evidence="3 9">Belongs to the CobD/CbiB family.</text>
</comment>
<reference evidence="10 11" key="1">
    <citation type="submission" date="2019-03" db="EMBL/GenBank/DDBJ databases">
        <title>Genomic Encyclopedia of Type Strains, Phase IV (KMG-IV): sequencing the most valuable type-strain genomes for metagenomic binning, comparative biology and taxonomic classification.</title>
        <authorList>
            <person name="Goeker M."/>
        </authorList>
    </citation>
    <scope>NUCLEOTIDE SEQUENCE [LARGE SCALE GENOMIC DNA]</scope>
    <source>
        <strain evidence="10 11">DSM 25964</strain>
    </source>
</reference>
<dbReference type="RefSeq" id="WP_133956079.1">
    <property type="nucleotide sequence ID" value="NZ_SORI01000002.1"/>
</dbReference>
<evidence type="ECO:0000256" key="3">
    <source>
        <dbReference type="ARBA" id="ARBA00006263"/>
    </source>
</evidence>
<dbReference type="GO" id="GO:0015420">
    <property type="term" value="F:ABC-type vitamin B12 transporter activity"/>
    <property type="evidence" value="ECO:0007669"/>
    <property type="project" value="UniProtKB-UniRule"/>
</dbReference>
<dbReference type="EMBL" id="SORI01000002">
    <property type="protein sequence ID" value="TDY63171.1"/>
    <property type="molecule type" value="Genomic_DNA"/>
</dbReference>
<keyword evidence="5 9" id="KW-0169">Cobalamin biosynthesis</keyword>
<feature type="transmembrane region" description="Helical" evidence="9">
    <location>
        <begin position="152"/>
        <end position="173"/>
    </location>
</feature>
<sequence>MMLVFILLGATVWDLLIGEPPSKYHPVVYMGKYISAFWKYRPSGRERALLYFGGALVLSGGFLFSWPARILGMFPDFLFAILAVPLLKTTFSLSGLLEAGKGVLDSLERNDLPGARRKLSRDLVSRETEDLSREEVTGAAVESLAENLTDSLASPLFFFGVFGLPGAFFYRFCNTCDSMIGYRGGDMEWGGKFAARCDDVLNWIPARVSAFLLLAAGAIAGEDVLSGIEALKRDRLFTSSPNAGWTMSVMAGLLGVTLEKRGVYVLPGGTGPLDEDVLRRALRVVRIASGLVIAAAAVLGGLHGLFR</sequence>
<evidence type="ECO:0000256" key="8">
    <source>
        <dbReference type="ARBA" id="ARBA00023136"/>
    </source>
</evidence>
<feature type="transmembrane region" description="Helical" evidence="9">
    <location>
        <begin position="287"/>
        <end position="306"/>
    </location>
</feature>
<dbReference type="PANTHER" id="PTHR34308:SF1">
    <property type="entry name" value="COBALAMIN BIOSYNTHESIS PROTEIN CBIB"/>
    <property type="match status" value="1"/>
</dbReference>
<keyword evidence="7 9" id="KW-1133">Transmembrane helix</keyword>
<evidence type="ECO:0000256" key="5">
    <source>
        <dbReference type="ARBA" id="ARBA00022573"/>
    </source>
</evidence>